<evidence type="ECO:0000313" key="5">
    <source>
        <dbReference type="EMBL" id="CAK9006993.1"/>
    </source>
</evidence>
<keyword evidence="1" id="KW-0479">Metal-binding</keyword>
<organism evidence="5 6">
    <name type="scientific">Durusdinium trenchii</name>
    <dbReference type="NCBI Taxonomy" id="1381693"/>
    <lineage>
        <taxon>Eukaryota</taxon>
        <taxon>Sar</taxon>
        <taxon>Alveolata</taxon>
        <taxon>Dinophyceae</taxon>
        <taxon>Suessiales</taxon>
        <taxon>Symbiodiniaceae</taxon>
        <taxon>Durusdinium</taxon>
    </lineage>
</organism>
<keyword evidence="6" id="KW-1185">Reference proteome</keyword>
<dbReference type="PROSITE" id="PS50089">
    <property type="entry name" value="ZF_RING_2"/>
    <property type="match status" value="1"/>
</dbReference>
<gene>
    <name evidence="5" type="ORF">CCMP2556_LOCUS8651</name>
</gene>
<feature type="chain" id="PRO_5046533773" description="RING-type domain-containing protein" evidence="3">
    <location>
        <begin position="17"/>
        <end position="441"/>
    </location>
</feature>
<feature type="signal peptide" evidence="3">
    <location>
        <begin position="1"/>
        <end position="16"/>
    </location>
</feature>
<dbReference type="PANTHER" id="PTHR33748">
    <property type="entry name" value="PROTEIN CBG04600"/>
    <property type="match status" value="1"/>
</dbReference>
<keyword evidence="2" id="KW-1133">Transmembrane helix</keyword>
<dbReference type="InterPro" id="IPR033438">
    <property type="entry name" value="MOLO1"/>
</dbReference>
<dbReference type="Pfam" id="PF13639">
    <property type="entry name" value="zf-RING_2"/>
    <property type="match status" value="1"/>
</dbReference>
<keyword evidence="3" id="KW-0732">Signal</keyword>
<proteinExistence type="predicted"/>
<keyword evidence="2" id="KW-0812">Transmembrane</keyword>
<dbReference type="Pfam" id="PF17175">
    <property type="entry name" value="MOLO1"/>
    <property type="match status" value="1"/>
</dbReference>
<name>A0ABP0IY01_9DINO</name>
<sequence>MVNFVFWLTGLIHTAAIVHHADQTTELRDHWTADAVPNPMKSPEQCGLSAPGHLCDPDLLLSENERRDIEQVLLNITRQTGVMCPDGKNHSYQAAVLVVRSVARSEWLGWWNKERTGEAFAHHVGDAWGVGHAGCDNGVMLFLSISDRMFYLKTAKKTREVLTDGLAQRILDNMKPLLKGGYVADAILKGSSEILLALQGSTVPVYRSWGDYFTIFILSIVFCCHLPQILAFFLVAIAAVFGLLLYPFAKLADVFSGWWRNWHTSQAQQDLERVQLELDKDEFDQAMCPICLEDFNFDGGKSGDMQKLECKHCFHGACIAEWLRDHESCPLCRAEVDVQLTEADQKKPEHYQRRLRFYLSRLSSRYPSTFRSSRTPFYTSSNDHYFVYVHSPGWTDSLSGHFHSITTASSHMASVGPGGGGGGGGFGGGGFGGGGGAGGGW</sequence>
<evidence type="ECO:0000313" key="6">
    <source>
        <dbReference type="Proteomes" id="UP001642484"/>
    </source>
</evidence>
<dbReference type="Proteomes" id="UP001642484">
    <property type="component" value="Unassembled WGS sequence"/>
</dbReference>
<feature type="transmembrane region" description="Helical" evidence="2">
    <location>
        <begin position="229"/>
        <end position="249"/>
    </location>
</feature>
<evidence type="ECO:0000256" key="3">
    <source>
        <dbReference type="SAM" id="SignalP"/>
    </source>
</evidence>
<evidence type="ECO:0000256" key="1">
    <source>
        <dbReference type="PROSITE-ProRule" id="PRU00175"/>
    </source>
</evidence>
<keyword evidence="1" id="KW-0863">Zinc-finger</keyword>
<dbReference type="SMART" id="SM00184">
    <property type="entry name" value="RING"/>
    <property type="match status" value="1"/>
</dbReference>
<dbReference type="SUPFAM" id="SSF57850">
    <property type="entry name" value="RING/U-box"/>
    <property type="match status" value="1"/>
</dbReference>
<dbReference type="PANTHER" id="PTHR33748:SF5">
    <property type="entry name" value="GROUND-LIKE DOMAIN-CONTAINING PROTEIN"/>
    <property type="match status" value="1"/>
</dbReference>
<keyword evidence="1" id="KW-0862">Zinc</keyword>
<feature type="domain" description="RING-type" evidence="4">
    <location>
        <begin position="288"/>
        <end position="333"/>
    </location>
</feature>
<keyword evidence="2" id="KW-0472">Membrane</keyword>
<dbReference type="EMBL" id="CAXAMN010003947">
    <property type="protein sequence ID" value="CAK9006993.1"/>
    <property type="molecule type" value="Genomic_DNA"/>
</dbReference>
<comment type="caution">
    <text evidence="5">The sequence shown here is derived from an EMBL/GenBank/DDBJ whole genome shotgun (WGS) entry which is preliminary data.</text>
</comment>
<dbReference type="InterPro" id="IPR001841">
    <property type="entry name" value="Znf_RING"/>
</dbReference>
<protein>
    <recommendedName>
        <fullName evidence="4">RING-type domain-containing protein</fullName>
    </recommendedName>
</protein>
<evidence type="ECO:0000256" key="2">
    <source>
        <dbReference type="SAM" id="Phobius"/>
    </source>
</evidence>
<accession>A0ABP0IY01</accession>
<dbReference type="Gene3D" id="3.30.40.10">
    <property type="entry name" value="Zinc/RING finger domain, C3HC4 (zinc finger)"/>
    <property type="match status" value="1"/>
</dbReference>
<dbReference type="InterPro" id="IPR013083">
    <property type="entry name" value="Znf_RING/FYVE/PHD"/>
</dbReference>
<dbReference type="Gene3D" id="3.10.310.50">
    <property type="match status" value="1"/>
</dbReference>
<evidence type="ECO:0000259" key="4">
    <source>
        <dbReference type="PROSITE" id="PS50089"/>
    </source>
</evidence>
<reference evidence="5 6" key="1">
    <citation type="submission" date="2024-02" db="EMBL/GenBank/DDBJ databases">
        <authorList>
            <person name="Chen Y."/>
            <person name="Shah S."/>
            <person name="Dougan E. K."/>
            <person name="Thang M."/>
            <person name="Chan C."/>
        </authorList>
    </citation>
    <scope>NUCLEOTIDE SEQUENCE [LARGE SCALE GENOMIC DNA]</scope>
</reference>